<protein>
    <submittedName>
        <fullName evidence="1">Uncharacterized protein</fullName>
    </submittedName>
</protein>
<dbReference type="RefSeq" id="WP_268618845.1">
    <property type="nucleotide sequence ID" value="NZ_JAMDMX010000270.1"/>
</dbReference>
<reference evidence="1 2" key="1">
    <citation type="submission" date="2022-05" db="EMBL/GenBank/DDBJ databases">
        <title>Genome Sequencing of Bee-Associated Microbes.</title>
        <authorList>
            <person name="Dunlap C."/>
        </authorList>
    </citation>
    <scope>NUCLEOTIDE SEQUENCE [LARGE SCALE GENOMIC DNA]</scope>
    <source>
        <strain evidence="1 2">NRRL B-14421</strain>
    </source>
</reference>
<gene>
    <name evidence="1" type="ORF">M5X19_37205</name>
</gene>
<dbReference type="InterPro" id="IPR036397">
    <property type="entry name" value="RNaseH_sf"/>
</dbReference>
<sequence>FVVDEERRLPLGRANLTTVLDVCTVYPLGYYFGFEPASYTADMHALTHAMFPKSYVKEIYPKIK</sequence>
<accession>A0ABT4GQD5</accession>
<feature type="non-terminal residue" evidence="1">
    <location>
        <position position="64"/>
    </location>
</feature>
<evidence type="ECO:0000313" key="2">
    <source>
        <dbReference type="Proteomes" id="UP001527099"/>
    </source>
</evidence>
<feature type="non-terminal residue" evidence="1">
    <location>
        <position position="1"/>
    </location>
</feature>
<proteinExistence type="predicted"/>
<comment type="caution">
    <text evidence="1">The sequence shown here is derived from an EMBL/GenBank/DDBJ whole genome shotgun (WGS) entry which is preliminary data.</text>
</comment>
<organism evidence="1 2">
    <name type="scientific">Paenibacillus alginolyticus</name>
    <dbReference type="NCBI Taxonomy" id="59839"/>
    <lineage>
        <taxon>Bacteria</taxon>
        <taxon>Bacillati</taxon>
        <taxon>Bacillota</taxon>
        <taxon>Bacilli</taxon>
        <taxon>Bacillales</taxon>
        <taxon>Paenibacillaceae</taxon>
        <taxon>Paenibacillus</taxon>
    </lineage>
</organism>
<dbReference type="EMBL" id="JAMDMX010000270">
    <property type="protein sequence ID" value="MCY9698432.1"/>
    <property type="molecule type" value="Genomic_DNA"/>
</dbReference>
<keyword evidence="2" id="KW-1185">Reference proteome</keyword>
<name>A0ABT4GQD5_9BACL</name>
<dbReference type="Proteomes" id="UP001527099">
    <property type="component" value="Unassembled WGS sequence"/>
</dbReference>
<evidence type="ECO:0000313" key="1">
    <source>
        <dbReference type="EMBL" id="MCY9698432.1"/>
    </source>
</evidence>
<dbReference type="Gene3D" id="3.30.420.10">
    <property type="entry name" value="Ribonuclease H-like superfamily/Ribonuclease H"/>
    <property type="match status" value="1"/>
</dbReference>